<dbReference type="RefSeq" id="WP_215219363.1">
    <property type="nucleotide sequence ID" value="NZ_OU015430.1"/>
</dbReference>
<organism evidence="4 5">
    <name type="scientific">Novilysobacter luteus</name>
    <dbReference type="NCBI Taxonomy" id="2822368"/>
    <lineage>
        <taxon>Bacteria</taxon>
        <taxon>Pseudomonadati</taxon>
        <taxon>Pseudomonadota</taxon>
        <taxon>Gammaproteobacteria</taxon>
        <taxon>Lysobacterales</taxon>
        <taxon>Lysobacteraceae</taxon>
        <taxon>Novilysobacter</taxon>
    </lineage>
</organism>
<accession>A0ABM8UCH9</accession>
<dbReference type="Proteomes" id="UP000680116">
    <property type="component" value="Chromosome"/>
</dbReference>
<protein>
    <recommendedName>
        <fullName evidence="1">YcgL domain-containing protein LYB30171_00343</fullName>
    </recommendedName>
</protein>
<evidence type="ECO:0000313" key="4">
    <source>
        <dbReference type="EMBL" id="CAG4968776.1"/>
    </source>
</evidence>
<name>A0ABM8UCH9_9GAMM</name>
<evidence type="ECO:0000259" key="3">
    <source>
        <dbReference type="Pfam" id="PF05166"/>
    </source>
</evidence>
<evidence type="ECO:0000313" key="5">
    <source>
        <dbReference type="Proteomes" id="UP000680116"/>
    </source>
</evidence>
<dbReference type="EMBL" id="OU015430">
    <property type="protein sequence ID" value="CAG4968776.1"/>
    <property type="molecule type" value="Genomic_DNA"/>
</dbReference>
<proteinExistence type="inferred from homology"/>
<dbReference type="PANTHER" id="PTHR38109:SF1">
    <property type="entry name" value="PROTEIN YCGL"/>
    <property type="match status" value="1"/>
</dbReference>
<dbReference type="SUPFAM" id="SSF160191">
    <property type="entry name" value="YcgL-like"/>
    <property type="match status" value="1"/>
</dbReference>
<evidence type="ECO:0000256" key="1">
    <source>
        <dbReference type="HAMAP-Rule" id="MF_01866"/>
    </source>
</evidence>
<sequence>MQAHIYKSLRKDDTYVFLAARDDFDRVPAPVRDALGRLQFVMELDVTPDRKLARGDAATVRENLATRGFHLQMPPNGAVDPMTEDWGTDA</sequence>
<feature type="region of interest" description="Disordered" evidence="2">
    <location>
        <begin position="69"/>
        <end position="90"/>
    </location>
</feature>
<reference evidence="4 5" key="1">
    <citation type="submission" date="2021-04" db="EMBL/GenBank/DDBJ databases">
        <authorList>
            <person name="Rodrigo-Torres L."/>
            <person name="Arahal R. D."/>
            <person name="Lucena T."/>
        </authorList>
    </citation>
    <scope>NUCLEOTIDE SEQUENCE [LARGE SCALE GENOMIC DNA]</scope>
    <source>
        <strain evidence="4 5">CECT 30171</strain>
    </source>
</reference>
<dbReference type="Pfam" id="PF05166">
    <property type="entry name" value="YcgL"/>
    <property type="match status" value="1"/>
</dbReference>
<keyword evidence="5" id="KW-1185">Reference proteome</keyword>
<dbReference type="InterPro" id="IPR038068">
    <property type="entry name" value="YcgL-like_sf"/>
</dbReference>
<dbReference type="HAMAP" id="MF_01866">
    <property type="entry name" value="UPF0745"/>
    <property type="match status" value="1"/>
</dbReference>
<dbReference type="Gene3D" id="3.10.510.20">
    <property type="entry name" value="YcgL domain"/>
    <property type="match status" value="1"/>
</dbReference>
<dbReference type="InterPro" id="IPR027354">
    <property type="entry name" value="YcgL_dom"/>
</dbReference>
<feature type="domain" description="YcgL" evidence="3">
    <location>
        <begin position="4"/>
        <end position="75"/>
    </location>
</feature>
<dbReference type="PANTHER" id="PTHR38109">
    <property type="entry name" value="PROTEIN YCGL"/>
    <property type="match status" value="1"/>
</dbReference>
<evidence type="ECO:0000256" key="2">
    <source>
        <dbReference type="SAM" id="MobiDB-lite"/>
    </source>
</evidence>
<gene>
    <name evidence="4" type="primary">ycgL</name>
    <name evidence="4" type="ORF">LYB30171_00343</name>
</gene>